<dbReference type="HOGENOM" id="CLU_249966_0_0_10"/>
<feature type="domain" description="Ig-like" evidence="2">
    <location>
        <begin position="373"/>
        <end position="453"/>
    </location>
</feature>
<dbReference type="InterPro" id="IPR026444">
    <property type="entry name" value="Secre_tail"/>
</dbReference>
<evidence type="ECO:0000259" key="2">
    <source>
        <dbReference type="Pfam" id="PF19081"/>
    </source>
</evidence>
<dbReference type="eggNOG" id="COG1409">
    <property type="taxonomic scope" value="Bacteria"/>
</dbReference>
<feature type="domain" description="Ig-like" evidence="2">
    <location>
        <begin position="861"/>
        <end position="945"/>
    </location>
</feature>
<dbReference type="NCBIfam" id="TIGR04183">
    <property type="entry name" value="Por_Secre_tail"/>
    <property type="match status" value="1"/>
</dbReference>
<dbReference type="Pfam" id="PF19081">
    <property type="entry name" value="Ig_7"/>
    <property type="match status" value="8"/>
</dbReference>
<keyword evidence="1" id="KW-0732">Signal</keyword>
<keyword evidence="4" id="KW-1185">Reference proteome</keyword>
<name>D2QF16_SPILD</name>
<dbReference type="EMBL" id="CP001769">
    <property type="protein sequence ID" value="ADB41360.1"/>
    <property type="molecule type" value="Genomic_DNA"/>
</dbReference>
<gene>
    <name evidence="3" type="ordered locus">Slin_5393</name>
</gene>
<feature type="chain" id="PRO_5003033693" description="Ig-like domain-containing protein" evidence="1">
    <location>
        <begin position="26"/>
        <end position="1303"/>
    </location>
</feature>
<dbReference type="KEGG" id="sli:Slin_5393"/>
<dbReference type="RefSeq" id="WP_012929856.1">
    <property type="nucleotide sequence ID" value="NC_013730.1"/>
</dbReference>
<accession>D2QF16</accession>
<organism evidence="3 4">
    <name type="scientific">Spirosoma linguale (strain ATCC 33905 / DSM 74 / LMG 10896 / Claus 1)</name>
    <dbReference type="NCBI Taxonomy" id="504472"/>
    <lineage>
        <taxon>Bacteria</taxon>
        <taxon>Pseudomonadati</taxon>
        <taxon>Bacteroidota</taxon>
        <taxon>Cytophagia</taxon>
        <taxon>Cytophagales</taxon>
        <taxon>Cytophagaceae</taxon>
        <taxon>Spirosoma</taxon>
    </lineage>
</organism>
<feature type="domain" description="Ig-like" evidence="2">
    <location>
        <begin position="456"/>
        <end position="536"/>
    </location>
</feature>
<dbReference type="Proteomes" id="UP000002028">
    <property type="component" value="Chromosome"/>
</dbReference>
<feature type="domain" description="Ig-like" evidence="2">
    <location>
        <begin position="125"/>
        <end position="205"/>
    </location>
</feature>
<evidence type="ECO:0000313" key="4">
    <source>
        <dbReference type="Proteomes" id="UP000002028"/>
    </source>
</evidence>
<dbReference type="InterPro" id="IPR044023">
    <property type="entry name" value="Ig_7"/>
</dbReference>
<feature type="domain" description="Ig-like" evidence="2">
    <location>
        <begin position="208"/>
        <end position="287"/>
    </location>
</feature>
<feature type="domain" description="Ig-like" evidence="2">
    <location>
        <begin position="290"/>
        <end position="369"/>
    </location>
</feature>
<dbReference type="eggNOG" id="COG3405">
    <property type="taxonomic scope" value="Bacteria"/>
</dbReference>
<feature type="domain" description="Ig-like" evidence="2">
    <location>
        <begin position="619"/>
        <end position="697"/>
    </location>
</feature>
<dbReference type="STRING" id="504472.Slin_5393"/>
<feature type="domain" description="Ig-like" evidence="2">
    <location>
        <begin position="539"/>
        <end position="615"/>
    </location>
</feature>
<evidence type="ECO:0000313" key="3">
    <source>
        <dbReference type="EMBL" id="ADB41360.1"/>
    </source>
</evidence>
<feature type="signal peptide" evidence="1">
    <location>
        <begin position="1"/>
        <end position="25"/>
    </location>
</feature>
<sequence length="1303" mass="132046">MKGRILYSCLLTWLCIAGLTNQSLAQTITSVTFPAATVCPGSDVTVSYTISGTFAAGNTFTAFLSNSAGTSFPTNVGSVSSVVAGTITARIPAGTANGSGYLIRVVASNPNVNATSGSQLTVSAPSAPGVSPPSAYCQGDAAQALIATATSPATLRWYGTDQTGGTASTVATIPGTTSTGSTTYYVSQVLSGCEGPRAGIVVTVKGKPSAPGVSGVNYCVGQTAGSLTASVAAGGSLNWYGTSASSGSASSVAPIPSTGSAGTTTYYVSQTVDGCEGPRAGLAVTVNGIPSAPTTTTPAPYCEGATALALSATPSAGGTLRWYGTEATGGTSVTNATTPNTTIVGTTNYYVSQTVNNCESPRAAIPVVVRASPSAPATTPAPDYCQNQTASALVATPAAGATLNWYGTAASGGAASAIASVPATTQAGTFTYYVSQTANGCEGPRASIVVTVKGTPSAPTVSSPLIACQNRTGYALTATPSGGGTLNWYGTLATGGTSTATAPTLSTVSLGSTNYYVSQSVNGCEGARALITVTVNAVPAAPVATAPSPYCEGTTALPLTATGQNLKWYGTAATGGTGSSSPTIPTTALFGSTNYFVSQTVSGCESERTSILVVVKDTPAAPGVSAVEFCQEAALPVLTATPVATATINWYGTLSVGGVASTTAPVPSKTVVGTTVYYVSQTLDGCEGPRASLSVRVKATPSAPGVAAVSYCNNSQAQPLTATAAGPTLKWFDAADKLLTEAPTPNTGSVGDQTFKVSQVSSENCESLKATITVTIKPLPAPPGVKPLTYCQKQIDQIPQNVTPLEATGSNLKWTLSDGNPFSGSPTPSIDKAGTQIFLVTQTVNGCTSTAARLEVSVLTPAIPTVLKPVVTYCINDRAVPLEASTNETGAQLRWVDPAGNVTVNAPTPPTLNKNVQEGGDAFYVYQIANYGCASARATVRVIVNTPPTLALAAPVASVNLGQRAPLQLKFTGAGPYSYSLTEGYSGQTRGDTTISVLPRSNTTYQIVSVSNACGVGLPGTTATITVRVPTVSTSSFATTTLCAGTSISVPFTTTGEFNTGNAFRIEVASVADTSKKFTFQTTAAGSPVTGTIPISLASGQYYVRIKADNPEIGIIGSNSPTLLTVRSLPTATLTGTQNIYEGSPANLTITFGGDGPWDAIYADSLRTYPITASTSPLIVEARPARTTAYRLTSVTNSCGSGPVSGTATISVLPLLGVDDNSLDPLVKAYPVPTVTKLIVELNLPLTRDPAILSLTDQRGKPVLQHTTRGQMNELDLSGQPSGLYILRIRVGDRETARKVLKQ</sequence>
<evidence type="ECO:0000256" key="1">
    <source>
        <dbReference type="SAM" id="SignalP"/>
    </source>
</evidence>
<protein>
    <recommendedName>
        <fullName evidence="2">Ig-like domain-containing protein</fullName>
    </recommendedName>
</protein>
<proteinExistence type="predicted"/>
<reference evidence="3 4" key="1">
    <citation type="journal article" date="2010" name="Stand. Genomic Sci.">
        <title>Complete genome sequence of Spirosoma linguale type strain (1).</title>
        <authorList>
            <person name="Lail K."/>
            <person name="Sikorski J."/>
            <person name="Saunders E."/>
            <person name="Lapidus A."/>
            <person name="Glavina Del Rio T."/>
            <person name="Copeland A."/>
            <person name="Tice H."/>
            <person name="Cheng J.-F."/>
            <person name="Lucas S."/>
            <person name="Nolan M."/>
            <person name="Bruce D."/>
            <person name="Goodwin L."/>
            <person name="Pitluck S."/>
            <person name="Ivanova N."/>
            <person name="Mavromatis K."/>
            <person name="Ovchinnikova G."/>
            <person name="Pati A."/>
            <person name="Chen A."/>
            <person name="Palaniappan K."/>
            <person name="Land M."/>
            <person name="Hauser L."/>
            <person name="Chang Y.-J."/>
            <person name="Jeffries C.D."/>
            <person name="Chain P."/>
            <person name="Brettin T."/>
            <person name="Detter J.C."/>
            <person name="Schuetze A."/>
            <person name="Rohde M."/>
            <person name="Tindall B.J."/>
            <person name="Goeker M."/>
            <person name="Bristow J."/>
            <person name="Eisen J.A."/>
            <person name="Markowitz V."/>
            <person name="Hugenholtz P."/>
            <person name="Kyrpides N.C."/>
            <person name="Klenk H.-P."/>
            <person name="Chen F."/>
        </authorList>
    </citation>
    <scope>NUCLEOTIDE SEQUENCE [LARGE SCALE GENOMIC DNA]</scope>
    <source>
        <strain evidence="4">ATCC 33905 / DSM 74 / LMG 10896 / Claus 1</strain>
    </source>
</reference>